<dbReference type="AlphaFoldDB" id="A0A077EJ62"/>
<dbReference type="InterPro" id="IPR024363">
    <property type="entry name" value="DUF3853"/>
</dbReference>
<gene>
    <name evidence="1" type="ORF">BD94_3747</name>
</gene>
<dbReference type="KEGG" id="eao:BD94_3747"/>
<proteinExistence type="predicted"/>
<dbReference type="Pfam" id="PF12964">
    <property type="entry name" value="DUF3853"/>
    <property type="match status" value="1"/>
</dbReference>
<sequence length="94" mass="10719">MEDYNRPIWQLTIGEFVEILDARKQESSENPTQEKVFNEKYVYGLSGLARILGCSKNHAGKLKSKGIFDEAIIQNGRKIIIDSEKALELFKDNS</sequence>
<evidence type="ECO:0000313" key="2">
    <source>
        <dbReference type="Proteomes" id="UP000028933"/>
    </source>
</evidence>
<name>A0A077EJ62_9FLAO</name>
<dbReference type="HOGENOM" id="CLU_149830_1_0_10"/>
<reference evidence="1" key="1">
    <citation type="journal article" date="2013" name="Lancet">
        <title>First case of E anophelis outbreak in an intensive-care unit.</title>
        <authorList>
            <person name="Teo J."/>
            <person name="Tan S.Y."/>
            <person name="Tay M."/>
            <person name="Ding Y."/>
            <person name="Kjelleberg S."/>
            <person name="Givskov M."/>
            <person name="Lin R.T."/>
            <person name="Yang L."/>
        </authorList>
    </citation>
    <scope>NUCLEOTIDE SEQUENCE [LARGE SCALE GENOMIC DNA]</scope>
    <source>
        <strain evidence="1">NUHP1</strain>
    </source>
</reference>
<accession>A0A077EJ62</accession>
<reference evidence="1" key="2">
    <citation type="journal article" date="2015" name="Genome Biol. Evol.">
        <title>Complete Genome Sequence and Transcriptomic Analysis of the Novel Pathogen Elizabethkingia anophelis in Response to Oxidative Stress.</title>
        <authorList>
            <person name="Li Y."/>
            <person name="Liu Y."/>
            <person name="Chew S.C."/>
            <person name="Tay M."/>
            <person name="Salido M.M."/>
            <person name="Teo J."/>
            <person name="Lauro F.M."/>
            <person name="Givskov M."/>
            <person name="Yang L."/>
        </authorList>
    </citation>
    <scope>NUCLEOTIDE SEQUENCE</scope>
    <source>
        <strain evidence="1">NUHP1</strain>
    </source>
</reference>
<dbReference type="Proteomes" id="UP000028933">
    <property type="component" value="Chromosome"/>
</dbReference>
<dbReference type="EMBL" id="CP007547">
    <property type="protein sequence ID" value="AIL47522.1"/>
    <property type="molecule type" value="Genomic_DNA"/>
</dbReference>
<dbReference type="RefSeq" id="WP_024564040.1">
    <property type="nucleotide sequence ID" value="NZ_CP007547.1"/>
</dbReference>
<evidence type="ECO:0008006" key="3">
    <source>
        <dbReference type="Google" id="ProtNLM"/>
    </source>
</evidence>
<evidence type="ECO:0000313" key="1">
    <source>
        <dbReference type="EMBL" id="AIL47522.1"/>
    </source>
</evidence>
<protein>
    <recommendedName>
        <fullName evidence="3">DUF3853 family protein</fullName>
    </recommendedName>
</protein>
<dbReference type="STRING" id="1338011.BD94_3747"/>
<dbReference type="eggNOG" id="ENOG5032V69">
    <property type="taxonomic scope" value="Bacteria"/>
</dbReference>
<organism evidence="1 2">
    <name type="scientific">Elizabethkingia anophelis NUHP1</name>
    <dbReference type="NCBI Taxonomy" id="1338011"/>
    <lineage>
        <taxon>Bacteria</taxon>
        <taxon>Pseudomonadati</taxon>
        <taxon>Bacteroidota</taxon>
        <taxon>Flavobacteriia</taxon>
        <taxon>Flavobacteriales</taxon>
        <taxon>Weeksellaceae</taxon>
        <taxon>Elizabethkingia</taxon>
    </lineage>
</organism>